<sequence length="295" mass="33685">MFVDAIERIKSFTRPIHSIARLHGYGPIVPGSATLFFINELGDALTCRHVAVNIERSAKINRNYKLYKGKEAEFRNHPDKARLQRDLQNQYGIKDDTIKQLHHAYINCVEGGDEPTIILHPSEHIDLAIVRFRNYARPLYTSYATFLKDSVRIRPGRTLCRLGFPFPEFSNFKYDGYTDDAVWTDEPPRYMSFPSDGMITRLLRNKGGITEIEMSTPGLVGQSGGPLFDTNGLIYGLQSATDQLHLGLDIEDKEVLVKNRRSRVSNYPFLQVGICVHVDRIKEFLRASDVKFYQA</sequence>
<dbReference type="Gene3D" id="2.40.10.10">
    <property type="entry name" value="Trypsin-like serine proteases"/>
    <property type="match status" value="1"/>
</dbReference>
<dbReference type="Proteomes" id="UP000238375">
    <property type="component" value="Unassembled WGS sequence"/>
</dbReference>
<evidence type="ECO:0000313" key="1">
    <source>
        <dbReference type="EMBL" id="PRY31740.1"/>
    </source>
</evidence>
<protein>
    <submittedName>
        <fullName evidence="1">Trypsin-like peptidase</fullName>
    </submittedName>
</protein>
<reference evidence="1 2" key="1">
    <citation type="submission" date="2018-03" db="EMBL/GenBank/DDBJ databases">
        <title>Genomic Encyclopedia of Archaeal and Bacterial Type Strains, Phase II (KMG-II): from individual species to whole genera.</title>
        <authorList>
            <person name="Goeker M."/>
        </authorList>
    </citation>
    <scope>NUCLEOTIDE SEQUENCE [LARGE SCALE GENOMIC DNA]</scope>
    <source>
        <strain evidence="1 2">DSM 28354</strain>
    </source>
</reference>
<proteinExistence type="predicted"/>
<dbReference type="RefSeq" id="WP_106139832.1">
    <property type="nucleotide sequence ID" value="NZ_PVTE01000022.1"/>
</dbReference>
<evidence type="ECO:0000313" key="2">
    <source>
        <dbReference type="Proteomes" id="UP000238375"/>
    </source>
</evidence>
<keyword evidence="2" id="KW-1185">Reference proteome</keyword>
<dbReference type="AlphaFoldDB" id="A0A2T0SEA9"/>
<name>A0A2T0SEA9_9BACT</name>
<dbReference type="InterPro" id="IPR043504">
    <property type="entry name" value="Peptidase_S1_PA_chymotrypsin"/>
</dbReference>
<dbReference type="Pfam" id="PF13365">
    <property type="entry name" value="Trypsin_2"/>
    <property type="match status" value="1"/>
</dbReference>
<dbReference type="EMBL" id="PVTE01000022">
    <property type="protein sequence ID" value="PRY31740.1"/>
    <property type="molecule type" value="Genomic_DNA"/>
</dbReference>
<organism evidence="1 2">
    <name type="scientific">Spirosoma oryzae</name>
    <dbReference type="NCBI Taxonomy" id="1469603"/>
    <lineage>
        <taxon>Bacteria</taxon>
        <taxon>Pseudomonadati</taxon>
        <taxon>Bacteroidota</taxon>
        <taxon>Cytophagia</taxon>
        <taxon>Cytophagales</taxon>
        <taxon>Cytophagaceae</taxon>
        <taxon>Spirosoma</taxon>
    </lineage>
</organism>
<dbReference type="SUPFAM" id="SSF50494">
    <property type="entry name" value="Trypsin-like serine proteases"/>
    <property type="match status" value="1"/>
</dbReference>
<accession>A0A2T0SEA9</accession>
<comment type="caution">
    <text evidence="1">The sequence shown here is derived from an EMBL/GenBank/DDBJ whole genome shotgun (WGS) entry which is preliminary data.</text>
</comment>
<dbReference type="OrthoDB" id="43375at2"/>
<dbReference type="InterPro" id="IPR009003">
    <property type="entry name" value="Peptidase_S1_PA"/>
</dbReference>
<gene>
    <name evidence="1" type="ORF">CLV58_12235</name>
</gene>